<evidence type="ECO:0000259" key="8">
    <source>
        <dbReference type="PROSITE" id="PS50850"/>
    </source>
</evidence>
<feature type="transmembrane region" description="Helical" evidence="7">
    <location>
        <begin position="88"/>
        <end position="108"/>
    </location>
</feature>
<dbReference type="Proteomes" id="UP001319921">
    <property type="component" value="Chromosome"/>
</dbReference>
<dbReference type="PANTHER" id="PTHR48020">
    <property type="entry name" value="PROTON MYO-INOSITOL COTRANSPORTER"/>
    <property type="match status" value="1"/>
</dbReference>
<dbReference type="InterPro" id="IPR005829">
    <property type="entry name" value="Sugar_transporter_CS"/>
</dbReference>
<keyword evidence="6 7" id="KW-0472">Membrane</keyword>
<accession>A0AAQ4CV87</accession>
<dbReference type="NCBIfam" id="TIGR00879">
    <property type="entry name" value="SP"/>
    <property type="match status" value="1"/>
</dbReference>
<feature type="domain" description="Major facilitator superfamily (MFS) profile" evidence="8">
    <location>
        <begin position="23"/>
        <end position="442"/>
    </location>
</feature>
<evidence type="ECO:0000256" key="7">
    <source>
        <dbReference type="SAM" id="Phobius"/>
    </source>
</evidence>
<comment type="subcellular location">
    <subcellularLocation>
        <location evidence="1">Membrane</location>
        <topology evidence="1">Multi-pass membrane protein</topology>
    </subcellularLocation>
</comment>
<dbReference type="EMBL" id="AP025226">
    <property type="protein sequence ID" value="BDB99718.1"/>
    <property type="molecule type" value="Genomic_DNA"/>
</dbReference>
<dbReference type="RefSeq" id="WP_229570177.1">
    <property type="nucleotide sequence ID" value="NZ_AP025226.1"/>
</dbReference>
<dbReference type="InterPro" id="IPR050814">
    <property type="entry name" value="Myo-inositol_Transporter"/>
</dbReference>
<dbReference type="PROSITE" id="PS00216">
    <property type="entry name" value="SUGAR_TRANSPORT_1"/>
    <property type="match status" value="1"/>
</dbReference>
<dbReference type="KEGG" id="scas:SACC_27350"/>
<protein>
    <submittedName>
        <fullName evidence="9">MFS transporter</fullName>
    </submittedName>
</protein>
<dbReference type="PROSITE" id="PS00217">
    <property type="entry name" value="SUGAR_TRANSPORT_2"/>
    <property type="match status" value="1"/>
</dbReference>
<dbReference type="Pfam" id="PF00083">
    <property type="entry name" value="Sugar_tr"/>
    <property type="match status" value="1"/>
</dbReference>
<dbReference type="InterPro" id="IPR036259">
    <property type="entry name" value="MFS_trans_sf"/>
</dbReference>
<name>A0AAQ4CV87_9CREN</name>
<dbReference type="GO" id="GO:0016020">
    <property type="term" value="C:membrane"/>
    <property type="evidence" value="ECO:0007669"/>
    <property type="project" value="UniProtKB-SubCell"/>
</dbReference>
<keyword evidence="5 7" id="KW-1133">Transmembrane helix</keyword>
<sequence>MAEEIEILKMLDESKTDIVKYILAILGGLGGFLFGYDTGIIGDAIIFAEQTLHLTSFLIGLSVASVTLGAAIGAISSGIISDYLGRKYTLIMDALIFTIFAILLALSINDFMFVVTRTILGFAIGVDSVIGPVYIAEFAPKNTRGRLLTFQQLMIVVGIFVSYWVGYALSFSGNWRLMIGLGAIPGIIIAAFRFYMPESPRFAIIKNKVNELNQALKRFGLIVDQTAIQKVRKLQEFESQFSAKDLFRKAVLPITLFAIGAALFQQFDGINVFIYYSATIFEHLGYSPTSATFTAGWVTGFGNLYPVFLAQFLLVDRIGRKLSLVISFIGMAITLLLGSWLVSLTSYIAGLSLLAATMIYLFFFEIGSGPVLWDIMPEIFPTALRGRGSSILAFFVWIGDFVVSFTFPILLYSIGISYVFLIYGIISALGILFFWFLTPETKGKSLEELSKELWYSKLRKA</sequence>
<reference evidence="9 10" key="1">
    <citation type="journal article" date="2022" name="Microbiol. Resour. Announc.">
        <title>Complete Genome Sequence of the Hyperthermophilic and Acidophilic Archaeon Saccharolobus caldissimus Strain HS-3T.</title>
        <authorList>
            <person name="Sakai H.D."/>
            <person name="Kurosawa N."/>
        </authorList>
    </citation>
    <scope>NUCLEOTIDE SEQUENCE [LARGE SCALE GENOMIC DNA]</scope>
    <source>
        <strain evidence="9 10">JCM32116</strain>
    </source>
</reference>
<dbReference type="InterPro" id="IPR005828">
    <property type="entry name" value="MFS_sugar_transport-like"/>
</dbReference>
<comment type="similarity">
    <text evidence="2">Belongs to the major facilitator superfamily. Sugar transporter (TC 2.A.1.1) family.</text>
</comment>
<evidence type="ECO:0000256" key="5">
    <source>
        <dbReference type="ARBA" id="ARBA00022989"/>
    </source>
</evidence>
<evidence type="ECO:0000256" key="1">
    <source>
        <dbReference type="ARBA" id="ARBA00004141"/>
    </source>
</evidence>
<gene>
    <name evidence="9" type="ORF">SACC_27350</name>
</gene>
<dbReference type="GO" id="GO:0022857">
    <property type="term" value="F:transmembrane transporter activity"/>
    <property type="evidence" value="ECO:0007669"/>
    <property type="project" value="InterPro"/>
</dbReference>
<dbReference type="PRINTS" id="PR00171">
    <property type="entry name" value="SUGRTRNSPORT"/>
</dbReference>
<keyword evidence="4 7" id="KW-0812">Transmembrane</keyword>
<evidence type="ECO:0000256" key="3">
    <source>
        <dbReference type="ARBA" id="ARBA00022448"/>
    </source>
</evidence>
<evidence type="ECO:0000256" key="2">
    <source>
        <dbReference type="ARBA" id="ARBA00010992"/>
    </source>
</evidence>
<feature type="transmembrane region" description="Helical" evidence="7">
    <location>
        <begin position="114"/>
        <end position="135"/>
    </location>
</feature>
<feature type="transmembrane region" description="Helical" evidence="7">
    <location>
        <begin position="416"/>
        <end position="437"/>
    </location>
</feature>
<evidence type="ECO:0000256" key="6">
    <source>
        <dbReference type="ARBA" id="ARBA00023136"/>
    </source>
</evidence>
<feature type="transmembrane region" description="Helical" evidence="7">
    <location>
        <begin position="296"/>
        <end position="315"/>
    </location>
</feature>
<feature type="transmembrane region" description="Helical" evidence="7">
    <location>
        <begin position="347"/>
        <end position="367"/>
    </location>
</feature>
<dbReference type="InterPro" id="IPR020846">
    <property type="entry name" value="MFS_dom"/>
</dbReference>
<dbReference type="PANTHER" id="PTHR48020:SF12">
    <property type="entry name" value="PROTON MYO-INOSITOL COTRANSPORTER"/>
    <property type="match status" value="1"/>
</dbReference>
<feature type="transmembrane region" description="Helical" evidence="7">
    <location>
        <begin position="175"/>
        <end position="196"/>
    </location>
</feature>
<evidence type="ECO:0000256" key="4">
    <source>
        <dbReference type="ARBA" id="ARBA00022692"/>
    </source>
</evidence>
<feature type="transmembrane region" description="Helical" evidence="7">
    <location>
        <begin position="54"/>
        <end position="76"/>
    </location>
</feature>
<evidence type="ECO:0000313" key="10">
    <source>
        <dbReference type="Proteomes" id="UP001319921"/>
    </source>
</evidence>
<dbReference type="AlphaFoldDB" id="A0AAQ4CV87"/>
<dbReference type="GeneID" id="68867456"/>
<keyword evidence="10" id="KW-1185">Reference proteome</keyword>
<dbReference type="Gene3D" id="1.20.1250.20">
    <property type="entry name" value="MFS general substrate transporter like domains"/>
    <property type="match status" value="2"/>
</dbReference>
<keyword evidence="3" id="KW-0813">Transport</keyword>
<proteinExistence type="inferred from homology"/>
<feature type="transmembrane region" description="Helical" evidence="7">
    <location>
        <begin position="322"/>
        <end position="341"/>
    </location>
</feature>
<dbReference type="SUPFAM" id="SSF103473">
    <property type="entry name" value="MFS general substrate transporter"/>
    <property type="match status" value="1"/>
</dbReference>
<feature type="transmembrane region" description="Helical" evidence="7">
    <location>
        <begin position="250"/>
        <end position="276"/>
    </location>
</feature>
<organism evidence="9 10">
    <name type="scientific">Saccharolobus caldissimus</name>
    <dbReference type="NCBI Taxonomy" id="1702097"/>
    <lineage>
        <taxon>Archaea</taxon>
        <taxon>Thermoproteota</taxon>
        <taxon>Thermoprotei</taxon>
        <taxon>Sulfolobales</taxon>
        <taxon>Sulfolobaceae</taxon>
        <taxon>Saccharolobus</taxon>
    </lineage>
</organism>
<dbReference type="InterPro" id="IPR003663">
    <property type="entry name" value="Sugar/inositol_transpt"/>
</dbReference>
<feature type="transmembrane region" description="Helical" evidence="7">
    <location>
        <begin position="21"/>
        <end position="48"/>
    </location>
</feature>
<feature type="transmembrane region" description="Helical" evidence="7">
    <location>
        <begin position="147"/>
        <end position="169"/>
    </location>
</feature>
<dbReference type="PROSITE" id="PS50850">
    <property type="entry name" value="MFS"/>
    <property type="match status" value="1"/>
</dbReference>
<evidence type="ECO:0000313" key="9">
    <source>
        <dbReference type="EMBL" id="BDB99718.1"/>
    </source>
</evidence>
<feature type="transmembrane region" description="Helical" evidence="7">
    <location>
        <begin position="388"/>
        <end position="410"/>
    </location>
</feature>